<dbReference type="GeneID" id="85022416"/>
<evidence type="ECO:0000313" key="2">
    <source>
        <dbReference type="EMBL" id="QIP35693.1"/>
    </source>
</evidence>
<evidence type="ECO:0000256" key="1">
    <source>
        <dbReference type="SAM" id="MobiDB-lite"/>
    </source>
</evidence>
<protein>
    <submittedName>
        <fullName evidence="2">Uncharacterized protein</fullName>
    </submittedName>
</protein>
<organism evidence="2 3">
    <name type="scientific">Komagataeibacter rhaeticus</name>
    <dbReference type="NCBI Taxonomy" id="215221"/>
    <lineage>
        <taxon>Bacteria</taxon>
        <taxon>Pseudomonadati</taxon>
        <taxon>Pseudomonadota</taxon>
        <taxon>Alphaproteobacteria</taxon>
        <taxon>Acetobacterales</taxon>
        <taxon>Acetobacteraceae</taxon>
        <taxon>Komagataeibacter</taxon>
    </lineage>
</organism>
<gene>
    <name evidence="2" type="ORF">GWK63_09635</name>
</gene>
<accession>A0A858JPR2</accession>
<name>A0A858JPR2_9PROT</name>
<dbReference type="RefSeq" id="WP_139064320.1">
    <property type="nucleotide sequence ID" value="NZ_CP050139.1"/>
</dbReference>
<dbReference type="Proteomes" id="UP000502533">
    <property type="component" value="Chromosome"/>
</dbReference>
<dbReference type="KEGG" id="kre:GWK63_09635"/>
<proteinExistence type="predicted"/>
<sequence>MNCSPFRSVGRQHGGRGRTCPAATPRGTPSPHGAGQDAGVPGPGTAPSCSNHRDHPWRHRTPAPGPRRLRHTPVLTASQPARG</sequence>
<keyword evidence="3" id="KW-1185">Reference proteome</keyword>
<feature type="compositionally biased region" description="Basic residues" evidence="1">
    <location>
        <begin position="55"/>
        <end position="71"/>
    </location>
</feature>
<feature type="region of interest" description="Disordered" evidence="1">
    <location>
        <begin position="1"/>
        <end position="83"/>
    </location>
</feature>
<dbReference type="EMBL" id="CP050139">
    <property type="protein sequence ID" value="QIP35693.1"/>
    <property type="molecule type" value="Genomic_DNA"/>
</dbReference>
<dbReference type="AlphaFoldDB" id="A0A858JPR2"/>
<reference evidence="2 3" key="1">
    <citation type="submission" date="2020-03" db="EMBL/GenBank/DDBJ databases">
        <title>Isolation of cellulose-producing strains, genome characterization and application of the synthesized cellulose films as an economical and sustainable material for piezoelectric sensor construction.</title>
        <authorList>
            <person name="Mangayil R.K."/>
        </authorList>
    </citation>
    <scope>NUCLEOTIDE SEQUENCE [LARGE SCALE GENOMIC DNA]</scope>
    <source>
        <strain evidence="2 3">ENS 9a1a</strain>
    </source>
</reference>
<evidence type="ECO:0000313" key="3">
    <source>
        <dbReference type="Proteomes" id="UP000502533"/>
    </source>
</evidence>